<comment type="caution">
    <text evidence="1">The sequence shown here is derived from an EMBL/GenBank/DDBJ whole genome shotgun (WGS) entry which is preliminary data.</text>
</comment>
<organism evidence="1">
    <name type="scientific">bioreactor metagenome</name>
    <dbReference type="NCBI Taxonomy" id="1076179"/>
    <lineage>
        <taxon>unclassified sequences</taxon>
        <taxon>metagenomes</taxon>
        <taxon>ecological metagenomes</taxon>
    </lineage>
</organism>
<reference evidence="1" key="1">
    <citation type="submission" date="2019-08" db="EMBL/GenBank/DDBJ databases">
        <authorList>
            <person name="Kucharzyk K."/>
            <person name="Murdoch R.W."/>
            <person name="Higgins S."/>
            <person name="Loffler F."/>
        </authorList>
    </citation>
    <scope>NUCLEOTIDE SEQUENCE</scope>
</reference>
<name>A0A645D7B6_9ZZZZ</name>
<sequence length="66" mass="7117">MHLTVIHAKVQSFALALQDLYIQGLIVLGVVTQGDLSFIRDGAYPGQHRLRAKGLLHIAHGDAGKS</sequence>
<dbReference type="EMBL" id="VSSQ01033375">
    <property type="protein sequence ID" value="MPM84948.1"/>
    <property type="molecule type" value="Genomic_DNA"/>
</dbReference>
<dbReference type="AlphaFoldDB" id="A0A645D7B6"/>
<protein>
    <submittedName>
        <fullName evidence="1">Uncharacterized protein</fullName>
    </submittedName>
</protein>
<gene>
    <name evidence="1" type="ORF">SDC9_132024</name>
</gene>
<accession>A0A645D7B6</accession>
<evidence type="ECO:0000313" key="1">
    <source>
        <dbReference type="EMBL" id="MPM84948.1"/>
    </source>
</evidence>
<proteinExistence type="predicted"/>